<feature type="transmembrane region" description="Helical" evidence="6">
    <location>
        <begin position="20"/>
        <end position="42"/>
    </location>
</feature>
<dbReference type="Pfam" id="PF01566">
    <property type="entry name" value="Nramp"/>
    <property type="match status" value="1"/>
</dbReference>
<keyword evidence="3 6" id="KW-1133">Transmembrane helix</keyword>
<dbReference type="KEGG" id="hmi:soil367_14675"/>
<dbReference type="InterPro" id="IPR001046">
    <property type="entry name" value="NRAMP_fam"/>
</dbReference>
<feature type="transmembrane region" description="Helical" evidence="6">
    <location>
        <begin position="322"/>
        <end position="341"/>
    </location>
</feature>
<feature type="transmembrane region" description="Helical" evidence="6">
    <location>
        <begin position="95"/>
        <end position="119"/>
    </location>
</feature>
<feature type="transmembrane region" description="Helical" evidence="6">
    <location>
        <begin position="393"/>
        <end position="410"/>
    </location>
</feature>
<evidence type="ECO:0000256" key="6">
    <source>
        <dbReference type="SAM" id="Phobius"/>
    </source>
</evidence>
<evidence type="ECO:0000256" key="1">
    <source>
        <dbReference type="ARBA" id="ARBA00004141"/>
    </source>
</evidence>
<feature type="transmembrane region" description="Helical" evidence="6">
    <location>
        <begin position="265"/>
        <end position="290"/>
    </location>
</feature>
<keyword evidence="4 6" id="KW-0472">Membrane</keyword>
<feature type="region of interest" description="Disordered" evidence="5">
    <location>
        <begin position="230"/>
        <end position="256"/>
    </location>
</feature>
<feature type="transmembrane region" description="Helical" evidence="6">
    <location>
        <begin position="200"/>
        <end position="220"/>
    </location>
</feature>
<feature type="transmembrane region" description="Helical" evidence="6">
    <location>
        <begin position="131"/>
        <end position="148"/>
    </location>
</feature>
<dbReference type="OrthoDB" id="9787548at2"/>
<name>A0A4P7XJ19_9ALTE</name>
<dbReference type="RefSeq" id="WP_136549780.1">
    <property type="nucleotide sequence ID" value="NZ_CP031093.1"/>
</dbReference>
<dbReference type="NCBIfam" id="NF037982">
    <property type="entry name" value="Nramp_1"/>
    <property type="match status" value="1"/>
</dbReference>
<dbReference type="GO" id="GO:0046873">
    <property type="term" value="F:metal ion transmembrane transporter activity"/>
    <property type="evidence" value="ECO:0007669"/>
    <property type="project" value="InterPro"/>
</dbReference>
<evidence type="ECO:0000256" key="3">
    <source>
        <dbReference type="ARBA" id="ARBA00022989"/>
    </source>
</evidence>
<feature type="transmembrane region" description="Helical" evidence="6">
    <location>
        <begin position="160"/>
        <end position="180"/>
    </location>
</feature>
<evidence type="ECO:0000256" key="5">
    <source>
        <dbReference type="SAM" id="MobiDB-lite"/>
    </source>
</evidence>
<organism evidence="7 8">
    <name type="scientific">Hydrocarboniclastica marina</name>
    <dbReference type="NCBI Taxonomy" id="2259620"/>
    <lineage>
        <taxon>Bacteria</taxon>
        <taxon>Pseudomonadati</taxon>
        <taxon>Pseudomonadota</taxon>
        <taxon>Gammaproteobacteria</taxon>
        <taxon>Alteromonadales</taxon>
        <taxon>Alteromonadaceae</taxon>
        <taxon>Hydrocarboniclastica</taxon>
    </lineage>
</organism>
<reference evidence="7 8" key="1">
    <citation type="submission" date="2018-07" db="EMBL/GenBank/DDBJ databases">
        <title>Marsedoiliclastica nanhaica gen. nov. sp. nov., a novel marine hydrocarbonoclastic bacterium isolated from an in-situ enriched hydrocarbon-degrading consortium in deep-sea sediment.</title>
        <authorList>
            <person name="Dong C."/>
            <person name="Ma T."/>
            <person name="Liu R."/>
            <person name="Shao Z."/>
        </authorList>
    </citation>
    <scope>NUCLEOTIDE SEQUENCE [LARGE SCALE GENOMIC DNA]</scope>
    <source>
        <strain evidence="8">soil36-7</strain>
    </source>
</reference>
<dbReference type="Proteomes" id="UP000298049">
    <property type="component" value="Chromosome"/>
</dbReference>
<feature type="transmembrane region" description="Helical" evidence="6">
    <location>
        <begin position="416"/>
        <end position="438"/>
    </location>
</feature>
<keyword evidence="8" id="KW-1185">Reference proteome</keyword>
<sequence>MAEQIFRGRVPAPPQRKDRWRWYGPGLLWMLSAVGTGSILFTPRVGSVYGYDLFWLLIIVVFFMWVMIREMARFTIVTGQTMLEGMHTLKGPKNWAVWLVFVPQLFAAAVGIAGLAAIVGSAFSAVFPGPNAVYAEATVLACVLLTTSGKYARIEQISRWMAIALMVMAVVSAIAVFPALSKLAEGLTFRWPDKPDLYVISPWLGTILAGSMGIVWFAYWTATRGYGGGLQGRERDDEQAEGTPTDKDEPKLPPRYEREARTQDWVSVMTGAASLGVIGGFIVITAFLILGTELLAPAGVVPEGADVALDLTRLFSDVWGEAGKYVVLAAIIIALGGSVLANQDGWGRSFADMTLILTRDQRHARKGWAYSMLHWLAVTTGQAPFARRSLKRLFIVTVTGVIPAGIILIFEDPVAVMSASGIIAATHTPFIVLTALLVNLLRLPPALRPGWFYIVSMTLSGLFYLIFAVVYLLNFFGFNTSALPGL</sequence>
<feature type="transmembrane region" description="Helical" evidence="6">
    <location>
        <begin position="450"/>
        <end position="473"/>
    </location>
</feature>
<proteinExistence type="predicted"/>
<dbReference type="EMBL" id="CP031093">
    <property type="protein sequence ID" value="QCF27076.1"/>
    <property type="molecule type" value="Genomic_DNA"/>
</dbReference>
<keyword evidence="2 6" id="KW-0812">Transmembrane</keyword>
<feature type="transmembrane region" description="Helical" evidence="6">
    <location>
        <begin position="48"/>
        <end position="68"/>
    </location>
</feature>
<feature type="compositionally biased region" description="Basic and acidic residues" evidence="5">
    <location>
        <begin position="244"/>
        <end position="256"/>
    </location>
</feature>
<evidence type="ECO:0000313" key="7">
    <source>
        <dbReference type="EMBL" id="QCF27076.1"/>
    </source>
</evidence>
<protein>
    <submittedName>
        <fullName evidence="7">Divalent metal cation transporter</fullName>
    </submittedName>
</protein>
<evidence type="ECO:0000256" key="4">
    <source>
        <dbReference type="ARBA" id="ARBA00023136"/>
    </source>
</evidence>
<dbReference type="AlphaFoldDB" id="A0A4P7XJ19"/>
<gene>
    <name evidence="7" type="ORF">soil367_14675</name>
</gene>
<evidence type="ECO:0000256" key="2">
    <source>
        <dbReference type="ARBA" id="ARBA00022692"/>
    </source>
</evidence>
<comment type="subcellular location">
    <subcellularLocation>
        <location evidence="1">Membrane</location>
        <topology evidence="1">Multi-pass membrane protein</topology>
    </subcellularLocation>
</comment>
<accession>A0A4P7XJ19</accession>
<dbReference type="GO" id="GO:0016020">
    <property type="term" value="C:membrane"/>
    <property type="evidence" value="ECO:0007669"/>
    <property type="project" value="UniProtKB-SubCell"/>
</dbReference>
<evidence type="ECO:0000313" key="8">
    <source>
        <dbReference type="Proteomes" id="UP000298049"/>
    </source>
</evidence>